<dbReference type="AlphaFoldDB" id="A0A0L0DT73"/>
<evidence type="ECO:0000256" key="8">
    <source>
        <dbReference type="ARBA" id="ARBA00023136"/>
    </source>
</evidence>
<comment type="subcellular location">
    <subcellularLocation>
        <location evidence="9">Mitochondrion inner membrane</location>
        <topology evidence="9">Peripheral membrane protein</topology>
        <orientation evidence="9">Matrix side</orientation>
    </subcellularLocation>
</comment>
<name>A0A0L0DT73_THETB</name>
<keyword evidence="5 9" id="KW-0809">Transit peptide</keyword>
<dbReference type="GeneID" id="25561540"/>
<dbReference type="InterPro" id="IPR006885">
    <property type="entry name" value="NADH_UbQ_FeS_4_mit-like"/>
</dbReference>
<evidence type="ECO:0000313" key="10">
    <source>
        <dbReference type="EMBL" id="KNC55549.1"/>
    </source>
</evidence>
<gene>
    <name evidence="10" type="ORF">AMSG_01812</name>
</gene>
<evidence type="ECO:0000256" key="2">
    <source>
        <dbReference type="ARBA" id="ARBA00022448"/>
    </source>
</evidence>
<evidence type="ECO:0000256" key="6">
    <source>
        <dbReference type="ARBA" id="ARBA00022982"/>
    </source>
</evidence>
<sequence length="173" mass="19156">MLRVASASLRASASLTSLRTFAAAALPRAAAHKAQAVAADKAPATPAASVKPATDVPVERKVYIFKPARVATQQGWKGRETWKIDWEQETRWKNPLMGWNSSADPVGQAQVEFPTREAAIKFAVEQGWTYVVKKTHVPKAVAKSYATNFEYKWPRDIRPKRQPLARTEKPSSA</sequence>
<evidence type="ECO:0000256" key="5">
    <source>
        <dbReference type="ARBA" id="ARBA00022946"/>
    </source>
</evidence>
<dbReference type="PANTHER" id="PTHR12219">
    <property type="entry name" value="NADH-UBIQUINONE OXIDOREDUCTASE"/>
    <property type="match status" value="1"/>
</dbReference>
<keyword evidence="7 9" id="KW-0496">Mitochondrion</keyword>
<dbReference type="OrthoDB" id="3089at2759"/>
<dbReference type="STRING" id="461836.A0A0L0DT73"/>
<keyword evidence="4 9" id="KW-0999">Mitochondrion inner membrane</keyword>
<dbReference type="EMBL" id="GL349439">
    <property type="protein sequence ID" value="KNC55549.1"/>
    <property type="molecule type" value="Genomic_DNA"/>
</dbReference>
<comment type="function">
    <text evidence="9">Accessory subunit of the mitochondrial membrane respiratory chain NADH dehydrogenase (Complex I), that is believed not to be involved in catalysis. Complex I functions in the transfer of electrons from NADH to the respiratory chain. The immediate electron acceptor for the enzyme is believed to be ubiquinone.</text>
</comment>
<evidence type="ECO:0000256" key="1">
    <source>
        <dbReference type="ARBA" id="ARBA00005882"/>
    </source>
</evidence>
<keyword evidence="6 9" id="KW-0249">Electron transport</keyword>
<evidence type="ECO:0000256" key="3">
    <source>
        <dbReference type="ARBA" id="ARBA00022660"/>
    </source>
</evidence>
<dbReference type="InterPro" id="IPR038532">
    <property type="entry name" value="NDUFS4-like_sf"/>
</dbReference>
<dbReference type="Gene3D" id="3.30.160.190">
    <property type="entry name" value="atu1810 like domain"/>
    <property type="match status" value="1"/>
</dbReference>
<keyword evidence="3 9" id="KW-0679">Respiratory chain</keyword>
<evidence type="ECO:0000313" key="11">
    <source>
        <dbReference type="Proteomes" id="UP000054408"/>
    </source>
</evidence>
<comment type="similarity">
    <text evidence="1 9">Belongs to the complex I NDUFS4 subunit family.</text>
</comment>
<organism evidence="10 11">
    <name type="scientific">Thecamonas trahens ATCC 50062</name>
    <dbReference type="NCBI Taxonomy" id="461836"/>
    <lineage>
        <taxon>Eukaryota</taxon>
        <taxon>Apusozoa</taxon>
        <taxon>Apusomonadida</taxon>
        <taxon>Apusomonadidae</taxon>
        <taxon>Thecamonas</taxon>
    </lineage>
</organism>
<dbReference type="RefSeq" id="XP_013761323.1">
    <property type="nucleotide sequence ID" value="XM_013905869.1"/>
</dbReference>
<keyword evidence="11" id="KW-1185">Reference proteome</keyword>
<keyword evidence="8 9" id="KW-0472">Membrane</keyword>
<dbReference type="eggNOG" id="KOG3389">
    <property type="taxonomic scope" value="Eukaryota"/>
</dbReference>
<proteinExistence type="inferred from homology"/>
<dbReference type="OMA" id="EYMPGEI"/>
<dbReference type="GO" id="GO:0005743">
    <property type="term" value="C:mitochondrial inner membrane"/>
    <property type="evidence" value="ECO:0007669"/>
    <property type="project" value="UniProtKB-SubCell"/>
</dbReference>
<keyword evidence="2 9" id="KW-0813">Transport</keyword>
<evidence type="ECO:0000256" key="4">
    <source>
        <dbReference type="ARBA" id="ARBA00022792"/>
    </source>
</evidence>
<evidence type="ECO:0000256" key="9">
    <source>
        <dbReference type="RuleBase" id="RU367010"/>
    </source>
</evidence>
<dbReference type="Pfam" id="PF04800">
    <property type="entry name" value="NDUS4"/>
    <property type="match status" value="1"/>
</dbReference>
<dbReference type="Proteomes" id="UP000054408">
    <property type="component" value="Unassembled WGS sequence"/>
</dbReference>
<dbReference type="GO" id="GO:0022900">
    <property type="term" value="P:electron transport chain"/>
    <property type="evidence" value="ECO:0007669"/>
    <property type="project" value="InterPro"/>
</dbReference>
<accession>A0A0L0DT73</accession>
<evidence type="ECO:0000256" key="7">
    <source>
        <dbReference type="ARBA" id="ARBA00023128"/>
    </source>
</evidence>
<dbReference type="PANTHER" id="PTHR12219:SF8">
    <property type="entry name" value="NADH DEHYDROGENASE [UBIQUINONE] IRON-SULFUR PROTEIN 4, MITOCHONDRIAL"/>
    <property type="match status" value="1"/>
</dbReference>
<protein>
    <recommendedName>
        <fullName evidence="9">NADH dehydrogenase [ubiquinone] iron-sulfur protein 4, mitochondrial</fullName>
    </recommendedName>
</protein>
<reference evidence="10 11" key="1">
    <citation type="submission" date="2010-05" db="EMBL/GenBank/DDBJ databases">
        <title>The Genome Sequence of Thecamonas trahens ATCC 50062.</title>
        <authorList>
            <consortium name="The Broad Institute Genome Sequencing Platform"/>
            <person name="Russ C."/>
            <person name="Cuomo C."/>
            <person name="Shea T."/>
            <person name="Young S.K."/>
            <person name="Zeng Q."/>
            <person name="Koehrsen M."/>
            <person name="Haas B."/>
            <person name="Borodovsky M."/>
            <person name="Guigo R."/>
            <person name="Alvarado L."/>
            <person name="Berlin A."/>
            <person name="Bochicchio J."/>
            <person name="Borenstein D."/>
            <person name="Chapman S."/>
            <person name="Chen Z."/>
            <person name="Freedman E."/>
            <person name="Gellesch M."/>
            <person name="Goldberg J."/>
            <person name="Griggs A."/>
            <person name="Gujja S."/>
            <person name="Heilman E."/>
            <person name="Heiman D."/>
            <person name="Hepburn T."/>
            <person name="Howarth C."/>
            <person name="Jen D."/>
            <person name="Larson L."/>
            <person name="Mehta T."/>
            <person name="Park D."/>
            <person name="Pearson M."/>
            <person name="Roberts A."/>
            <person name="Saif S."/>
            <person name="Shenoy N."/>
            <person name="Sisk P."/>
            <person name="Stolte C."/>
            <person name="Sykes S."/>
            <person name="Thomson T."/>
            <person name="Walk T."/>
            <person name="White J."/>
            <person name="Yandava C."/>
            <person name="Burger G."/>
            <person name="Gray M.W."/>
            <person name="Holland P.W.H."/>
            <person name="King N."/>
            <person name="Lang F.B.F."/>
            <person name="Roger A.J."/>
            <person name="Ruiz-Trillo I."/>
            <person name="Lander E."/>
            <person name="Nusbaum C."/>
        </authorList>
    </citation>
    <scope>NUCLEOTIDE SEQUENCE [LARGE SCALE GENOMIC DNA]</scope>
    <source>
        <strain evidence="10 11">ATCC 50062</strain>
    </source>
</reference>